<keyword evidence="1" id="KW-0472">Membrane</keyword>
<keyword evidence="1" id="KW-0812">Transmembrane</keyword>
<sequence length="126" mass="13445">MQQPIKSAETTVRADLPSVHDVNRSSIRGRVGVAVSGLRGGAQTGINFYFLLHKHTSTALCVSHALLSGLKFRKVRCSSDPLPTVRFQPKIGPGRSPSDLQLMASFILLFLLAVVGGAVSQSNDST</sequence>
<evidence type="ECO:0000313" key="3">
    <source>
        <dbReference type="Proteomes" id="UP001345963"/>
    </source>
</evidence>
<name>A0ABU7AVK1_9TELE</name>
<gene>
    <name evidence="2" type="ORF">ATANTOWER_032281</name>
</gene>
<reference evidence="2 3" key="1">
    <citation type="submission" date="2021-07" db="EMBL/GenBank/DDBJ databases">
        <authorList>
            <person name="Palmer J.M."/>
        </authorList>
    </citation>
    <scope>NUCLEOTIDE SEQUENCE [LARGE SCALE GENOMIC DNA]</scope>
    <source>
        <strain evidence="2 3">AT_MEX2019</strain>
        <tissue evidence="2">Muscle</tissue>
    </source>
</reference>
<keyword evidence="3" id="KW-1185">Reference proteome</keyword>
<comment type="caution">
    <text evidence="2">The sequence shown here is derived from an EMBL/GenBank/DDBJ whole genome shotgun (WGS) entry which is preliminary data.</text>
</comment>
<proteinExistence type="predicted"/>
<dbReference type="EMBL" id="JAHUTI010030445">
    <property type="protein sequence ID" value="MED6242044.1"/>
    <property type="molecule type" value="Genomic_DNA"/>
</dbReference>
<organism evidence="2 3">
    <name type="scientific">Ataeniobius toweri</name>
    <dbReference type="NCBI Taxonomy" id="208326"/>
    <lineage>
        <taxon>Eukaryota</taxon>
        <taxon>Metazoa</taxon>
        <taxon>Chordata</taxon>
        <taxon>Craniata</taxon>
        <taxon>Vertebrata</taxon>
        <taxon>Euteleostomi</taxon>
        <taxon>Actinopterygii</taxon>
        <taxon>Neopterygii</taxon>
        <taxon>Teleostei</taxon>
        <taxon>Neoteleostei</taxon>
        <taxon>Acanthomorphata</taxon>
        <taxon>Ovalentaria</taxon>
        <taxon>Atherinomorphae</taxon>
        <taxon>Cyprinodontiformes</taxon>
        <taxon>Goodeidae</taxon>
        <taxon>Ataeniobius</taxon>
    </lineage>
</organism>
<keyword evidence="1" id="KW-1133">Transmembrane helix</keyword>
<evidence type="ECO:0000313" key="2">
    <source>
        <dbReference type="EMBL" id="MED6242044.1"/>
    </source>
</evidence>
<feature type="non-terminal residue" evidence="2">
    <location>
        <position position="126"/>
    </location>
</feature>
<evidence type="ECO:0000256" key="1">
    <source>
        <dbReference type="SAM" id="Phobius"/>
    </source>
</evidence>
<accession>A0ABU7AVK1</accession>
<protein>
    <submittedName>
        <fullName evidence="2">Uncharacterized protein</fullName>
    </submittedName>
</protein>
<dbReference type="Proteomes" id="UP001345963">
    <property type="component" value="Unassembled WGS sequence"/>
</dbReference>
<feature type="transmembrane region" description="Helical" evidence="1">
    <location>
        <begin position="100"/>
        <end position="119"/>
    </location>
</feature>